<gene>
    <name evidence="2" type="ORF">JET18_04540</name>
</gene>
<name>A0ABS1QCU7_9FLAO</name>
<reference evidence="2 3" key="1">
    <citation type="submission" date="2020-12" db="EMBL/GenBank/DDBJ databases">
        <title>Chryseobacterium endoalhailicus sp. nov., isolated from seed of leguminous plant.</title>
        <authorList>
            <person name="Zhang X."/>
        </authorList>
    </citation>
    <scope>NUCLEOTIDE SEQUENCE [LARGE SCALE GENOMIC DNA]</scope>
    <source>
        <strain evidence="2 3">L7</strain>
    </source>
</reference>
<dbReference type="EMBL" id="JAELVM010000001">
    <property type="protein sequence ID" value="MBL1220092.1"/>
    <property type="molecule type" value="Genomic_DNA"/>
</dbReference>
<evidence type="ECO:0000313" key="2">
    <source>
        <dbReference type="EMBL" id="MBL1220092.1"/>
    </source>
</evidence>
<proteinExistence type="predicted"/>
<organism evidence="2 3">
    <name type="scientific">Chryseobacterium endalhagicum</name>
    <dbReference type="NCBI Taxonomy" id="2797638"/>
    <lineage>
        <taxon>Bacteria</taxon>
        <taxon>Pseudomonadati</taxon>
        <taxon>Bacteroidota</taxon>
        <taxon>Flavobacteriia</taxon>
        <taxon>Flavobacteriales</taxon>
        <taxon>Weeksellaceae</taxon>
        <taxon>Chryseobacterium group</taxon>
        <taxon>Chryseobacterium</taxon>
    </lineage>
</organism>
<dbReference type="SUPFAM" id="SSF51556">
    <property type="entry name" value="Metallo-dependent hydrolases"/>
    <property type="match status" value="1"/>
</dbReference>
<dbReference type="SUPFAM" id="SSF51338">
    <property type="entry name" value="Composite domain of metallo-dependent hydrolases"/>
    <property type="match status" value="1"/>
</dbReference>
<comment type="caution">
    <text evidence="2">The sequence shown here is derived from an EMBL/GenBank/DDBJ whole genome shotgun (WGS) entry which is preliminary data.</text>
</comment>
<keyword evidence="3" id="KW-1185">Reference proteome</keyword>
<sequence>MHTSLKYLFIVLLLSVGIILKAQEKIEETTIVVKNVNIITMTLENKIIKNANILIKGKKITAINGVIPGSAKIINGKGKWLIPGLIDMHIHGFADINYGSAYPTQGATFLVDHQDAMLPYIANGVTTIFDLNARTENFAQRNEIIKGKVIGPRIALAALINGGNGSGRIANTPSDGRQTVRLAKAEGYEFIKVYSDLNIETFKAITEEAGKQNMKVLGHIPDAFKGKTEEAFIPNFNMIVHAEEFAKQSENYSDQDIQKFVRLSKENGTWFSPTLIVIERIADQARSLENIKKLQGFRYIHPLMQNKWLTSNQYHNRTSPEFIAYLERMIQFNNRLVKAFKEAGIPIVAGTDAGCSGVVWGYSLHDEIELLVKAGLTPLEALNSATRISASWLGIGDKIGTVEVGKYADLILLDDNPLDNIQNTRKISGVFFDGKWIDKRKTDKMLSDLAKRNLKNINKYDWKKRKEL</sequence>
<accession>A0ABS1QCU7</accession>
<dbReference type="InterPro" id="IPR011059">
    <property type="entry name" value="Metal-dep_hydrolase_composite"/>
</dbReference>
<dbReference type="Gene3D" id="3.40.50.10910">
    <property type="entry name" value="Amidohydrolase"/>
    <property type="match status" value="1"/>
</dbReference>
<dbReference type="Pfam" id="PF01979">
    <property type="entry name" value="Amidohydro_1"/>
    <property type="match status" value="1"/>
</dbReference>
<evidence type="ECO:0000313" key="3">
    <source>
        <dbReference type="Proteomes" id="UP000661696"/>
    </source>
</evidence>
<dbReference type="Gene3D" id="3.30.110.90">
    <property type="entry name" value="Amidohydrolase"/>
    <property type="match status" value="1"/>
</dbReference>
<dbReference type="RefSeq" id="WP_202089420.1">
    <property type="nucleotide sequence ID" value="NZ_JAELVM010000001.1"/>
</dbReference>
<dbReference type="InterPro" id="IPR051781">
    <property type="entry name" value="Metallo-dep_Hydrolase"/>
</dbReference>
<dbReference type="Proteomes" id="UP000661696">
    <property type="component" value="Unassembled WGS sequence"/>
</dbReference>
<dbReference type="Gene3D" id="1.20.58.520">
    <property type="entry name" value="Amidohydrolase"/>
    <property type="match status" value="1"/>
</dbReference>
<dbReference type="InterPro" id="IPR006680">
    <property type="entry name" value="Amidohydro-rel"/>
</dbReference>
<evidence type="ECO:0000259" key="1">
    <source>
        <dbReference type="Pfam" id="PF01979"/>
    </source>
</evidence>
<dbReference type="Gene3D" id="2.30.40.10">
    <property type="entry name" value="Urease, subunit C, domain 1"/>
    <property type="match status" value="1"/>
</dbReference>
<dbReference type="PANTHER" id="PTHR43135">
    <property type="entry name" value="ALPHA-D-RIBOSE 1-METHYLPHOSPHONATE 5-TRIPHOSPHATE DIPHOSPHATASE"/>
    <property type="match status" value="1"/>
</dbReference>
<feature type="domain" description="Amidohydrolase-related" evidence="1">
    <location>
        <begin position="81"/>
        <end position="437"/>
    </location>
</feature>
<protein>
    <submittedName>
        <fullName evidence="2">Amidohydrolase family protein</fullName>
    </submittedName>
</protein>
<dbReference type="InterPro" id="IPR032466">
    <property type="entry name" value="Metal_Hydrolase"/>
</dbReference>
<dbReference type="PANTHER" id="PTHR43135:SF3">
    <property type="entry name" value="ALPHA-D-RIBOSE 1-METHYLPHOSPHONATE 5-TRIPHOSPHATE DIPHOSPHATASE"/>
    <property type="match status" value="1"/>
</dbReference>